<keyword evidence="5" id="KW-0812">Transmembrane</keyword>
<name>A0ABS6J9U5_9BACI</name>
<dbReference type="Proteomes" id="UP000784880">
    <property type="component" value="Unassembled WGS sequence"/>
</dbReference>
<evidence type="ECO:0000313" key="7">
    <source>
        <dbReference type="Proteomes" id="UP000784880"/>
    </source>
</evidence>
<evidence type="ECO:0000256" key="3">
    <source>
        <dbReference type="ARBA" id="ARBA00023136"/>
    </source>
</evidence>
<gene>
    <name evidence="6" type="ORF">KS419_01120</name>
</gene>
<proteinExistence type="inferred from homology"/>
<feature type="transmembrane region" description="Helical" evidence="5">
    <location>
        <begin position="260"/>
        <end position="282"/>
    </location>
</feature>
<dbReference type="EMBL" id="JAHQCS010000021">
    <property type="protein sequence ID" value="MBU9710365.1"/>
    <property type="molecule type" value="Genomic_DNA"/>
</dbReference>
<dbReference type="Pfam" id="PF03323">
    <property type="entry name" value="GerA"/>
    <property type="match status" value="1"/>
</dbReference>
<organism evidence="6 7">
    <name type="scientific">Evansella tamaricis</name>
    <dbReference type="NCBI Taxonomy" id="2069301"/>
    <lineage>
        <taxon>Bacteria</taxon>
        <taxon>Bacillati</taxon>
        <taxon>Bacillota</taxon>
        <taxon>Bacilli</taxon>
        <taxon>Bacillales</taxon>
        <taxon>Bacillaceae</taxon>
        <taxon>Evansella</taxon>
    </lineage>
</organism>
<accession>A0ABS6J9U5</accession>
<comment type="subcellular location">
    <subcellularLocation>
        <location evidence="4">Cell membrane</location>
    </subcellularLocation>
    <subcellularLocation>
        <location evidence="1">Membrane</location>
        <topology evidence="1">Multi-pass membrane protein</topology>
    </subcellularLocation>
</comment>
<keyword evidence="7" id="KW-1185">Reference proteome</keyword>
<evidence type="ECO:0000256" key="4">
    <source>
        <dbReference type="PIRNR" id="PIRNR005690"/>
    </source>
</evidence>
<feature type="transmembrane region" description="Helical" evidence="5">
    <location>
        <begin position="386"/>
        <end position="408"/>
    </location>
</feature>
<comment type="similarity">
    <text evidence="2 4">Belongs to the GerABKA family.</text>
</comment>
<dbReference type="InterPro" id="IPR004995">
    <property type="entry name" value="Spore_Ger"/>
</dbReference>
<keyword evidence="3 4" id="KW-0472">Membrane</keyword>
<dbReference type="PANTHER" id="PTHR22550:SF5">
    <property type="entry name" value="LEUCINE ZIPPER PROTEIN 4"/>
    <property type="match status" value="1"/>
</dbReference>
<evidence type="ECO:0000256" key="1">
    <source>
        <dbReference type="ARBA" id="ARBA00004141"/>
    </source>
</evidence>
<protein>
    <submittedName>
        <fullName evidence="6">Spore germination protein</fullName>
    </submittedName>
</protein>
<evidence type="ECO:0000313" key="6">
    <source>
        <dbReference type="EMBL" id="MBU9710365.1"/>
    </source>
</evidence>
<sequence>MLSVLHELRGCQDVECITYQSNQVSLIYFPVLVDKVKMEDQILTKAGYLLEADVHSWMSKIHAIEVTDPNELSQKILSGNVAIFFQGKAYSFNVFGPEYRQVEKSELETIIVGSHEAFIEDVLTNISLIRKTIKTSKLKVLKMQLGEVSKKDTYIMYIEGITDKKYVKMLKKRIEAIEIDAVLDINILGQLLDDQPNAIFPQFYMTELPNSVSSKLMEGRVAILLEGSPLVITAPTNFFEFMQSPEDYNQRWIIGTALRFLRLIALFTTLTFTALYVAVITYHYEMIPEDLVMTIAESRQRVPFPPIIEALLMELMIEFLREAGARLPTKIGQTIGIVGGIVIGQAVVAAGLTSNILIIAVASSAIASFVLPSYTLSNSLRIIRFGLIMSAAIFGVFGMTLALGAATIHVTTITSLHSPYLTPVAPAYPRDWKDIFIRAPLRMLKNRPLSNQPQNKVRMK</sequence>
<dbReference type="PIRSF" id="PIRSF005690">
    <property type="entry name" value="GerBA"/>
    <property type="match status" value="1"/>
</dbReference>
<reference evidence="6 7" key="1">
    <citation type="submission" date="2021-06" db="EMBL/GenBank/DDBJ databases">
        <title>Bacillus sp. RD4P76, an endophyte from a halophyte.</title>
        <authorList>
            <person name="Sun J.-Q."/>
        </authorList>
    </citation>
    <scope>NUCLEOTIDE SEQUENCE [LARGE SCALE GENOMIC DNA]</scope>
    <source>
        <strain evidence="6 7">CGMCC 1.15917</strain>
    </source>
</reference>
<keyword evidence="5" id="KW-1133">Transmembrane helix</keyword>
<evidence type="ECO:0000256" key="2">
    <source>
        <dbReference type="ARBA" id="ARBA00005278"/>
    </source>
</evidence>
<comment type="caution">
    <text evidence="6">The sequence shown here is derived from an EMBL/GenBank/DDBJ whole genome shotgun (WGS) entry which is preliminary data.</text>
</comment>
<evidence type="ECO:0000256" key="5">
    <source>
        <dbReference type="SAM" id="Phobius"/>
    </source>
</evidence>
<dbReference type="InterPro" id="IPR050768">
    <property type="entry name" value="UPF0353/GerABKA_families"/>
</dbReference>
<dbReference type="PANTHER" id="PTHR22550">
    <property type="entry name" value="SPORE GERMINATION PROTEIN"/>
    <property type="match status" value="1"/>
</dbReference>